<gene>
    <name evidence="2" type="ORF">LEP1GSC016_1976</name>
</gene>
<keyword evidence="1" id="KW-0812">Transmembrane</keyword>
<keyword evidence="1" id="KW-1133">Transmembrane helix</keyword>
<evidence type="ECO:0000313" key="3">
    <source>
        <dbReference type="Proteomes" id="UP000011873"/>
    </source>
</evidence>
<name>M6BXP7_LEPBO</name>
<organism evidence="2 3">
    <name type="scientific">Leptospira borgpetersenii serovar Hardjo-bovis str. Sponselee</name>
    <dbReference type="NCBI Taxonomy" id="1303729"/>
    <lineage>
        <taxon>Bacteria</taxon>
        <taxon>Pseudomonadati</taxon>
        <taxon>Spirochaetota</taxon>
        <taxon>Spirochaetia</taxon>
        <taxon>Leptospirales</taxon>
        <taxon>Leptospiraceae</taxon>
        <taxon>Leptospira</taxon>
    </lineage>
</organism>
<sequence length="57" mass="6553">MFKNSSRNFKKNISKRPGKFLKNMGVFTDYLALTVSIAFVRFSPSFKIVGAFTFYGF</sequence>
<dbReference type="AlphaFoldDB" id="M6BXP7"/>
<protein>
    <submittedName>
        <fullName evidence="2">Uncharacterized protein</fullName>
    </submittedName>
</protein>
<comment type="caution">
    <text evidence="2">The sequence shown here is derived from an EMBL/GenBank/DDBJ whole genome shotgun (WGS) entry which is preliminary data.</text>
</comment>
<dbReference type="Proteomes" id="UP000011873">
    <property type="component" value="Unassembled WGS sequence"/>
</dbReference>
<evidence type="ECO:0000256" key="1">
    <source>
        <dbReference type="SAM" id="Phobius"/>
    </source>
</evidence>
<accession>M6BXP7</accession>
<evidence type="ECO:0000313" key="2">
    <source>
        <dbReference type="EMBL" id="EMJ84329.1"/>
    </source>
</evidence>
<keyword evidence="1" id="KW-0472">Membrane</keyword>
<feature type="transmembrane region" description="Helical" evidence="1">
    <location>
        <begin position="20"/>
        <end position="40"/>
    </location>
</feature>
<dbReference type="PATRIC" id="fig|1218567.3.peg.547"/>
<proteinExistence type="predicted"/>
<reference evidence="2 3" key="1">
    <citation type="submission" date="2013-01" db="EMBL/GenBank/DDBJ databases">
        <authorList>
            <person name="Harkins D.M."/>
            <person name="Durkin A.S."/>
            <person name="Brinkac L.M."/>
            <person name="Haft D.H."/>
            <person name="Selengut J.D."/>
            <person name="Sanka R."/>
            <person name="DePew J."/>
            <person name="Purushe J."/>
            <person name="Galloway R.L."/>
            <person name="Vinetz J.M."/>
            <person name="Sutton G.G."/>
            <person name="Nierman W.C."/>
            <person name="Fouts D.E."/>
        </authorList>
    </citation>
    <scope>NUCLEOTIDE SEQUENCE [LARGE SCALE GENOMIC DNA]</scope>
    <source>
        <strain evidence="2 3">Sponselee CDC</strain>
    </source>
</reference>
<dbReference type="EMBL" id="ANMU01000021">
    <property type="protein sequence ID" value="EMJ84329.1"/>
    <property type="molecule type" value="Genomic_DNA"/>
</dbReference>